<sequence>MYPCCTPSDDTIRTRTCIKDVIGGQTLLWSFGGVTSTEFGPHALLDAYFPFCHGIILLVSRQFICSWYLCFTANANIIVTQNAFAQSFRCCIHMSYPRRLTLCNNVTVYHGTIQLGQYMLFTNYHL</sequence>
<protein>
    <submittedName>
        <fullName evidence="1">Uncharacterized protein</fullName>
    </submittedName>
</protein>
<evidence type="ECO:0000313" key="2">
    <source>
        <dbReference type="Proteomes" id="UP001152607"/>
    </source>
</evidence>
<dbReference type="AlphaFoldDB" id="A0A9W4XSA7"/>
<reference evidence="1" key="1">
    <citation type="submission" date="2023-01" db="EMBL/GenBank/DDBJ databases">
        <authorList>
            <person name="Van Ghelder C."/>
            <person name="Rancurel C."/>
        </authorList>
    </citation>
    <scope>NUCLEOTIDE SEQUENCE</scope>
    <source>
        <strain evidence="1">CNCM I-4278</strain>
    </source>
</reference>
<comment type="caution">
    <text evidence="1">The sequence shown here is derived from an EMBL/GenBank/DDBJ whole genome shotgun (WGS) entry which is preliminary data.</text>
</comment>
<gene>
    <name evidence="1" type="ORF">PDIGIT_LOCUS14948</name>
</gene>
<organism evidence="1 2">
    <name type="scientific">Periconia digitata</name>
    <dbReference type="NCBI Taxonomy" id="1303443"/>
    <lineage>
        <taxon>Eukaryota</taxon>
        <taxon>Fungi</taxon>
        <taxon>Dikarya</taxon>
        <taxon>Ascomycota</taxon>
        <taxon>Pezizomycotina</taxon>
        <taxon>Dothideomycetes</taxon>
        <taxon>Pleosporomycetidae</taxon>
        <taxon>Pleosporales</taxon>
        <taxon>Massarineae</taxon>
        <taxon>Periconiaceae</taxon>
        <taxon>Periconia</taxon>
    </lineage>
</organism>
<dbReference type="Proteomes" id="UP001152607">
    <property type="component" value="Unassembled WGS sequence"/>
</dbReference>
<keyword evidence="2" id="KW-1185">Reference proteome</keyword>
<proteinExistence type="predicted"/>
<accession>A0A9W4XSA7</accession>
<evidence type="ECO:0000313" key="1">
    <source>
        <dbReference type="EMBL" id="CAI6341748.1"/>
    </source>
</evidence>
<name>A0A9W4XSA7_9PLEO</name>
<dbReference type="EMBL" id="CAOQHR010000012">
    <property type="protein sequence ID" value="CAI6341748.1"/>
    <property type="molecule type" value="Genomic_DNA"/>
</dbReference>